<evidence type="ECO:0000256" key="6">
    <source>
        <dbReference type="SAM" id="MobiDB-lite"/>
    </source>
</evidence>
<protein>
    <recommendedName>
        <fullName evidence="5">Probable acetate kinase</fullName>
        <ecNumber evidence="5">2.7.2.1</ecNumber>
    </recommendedName>
    <alternativeName>
        <fullName evidence="5">Acetokinase</fullName>
    </alternativeName>
</protein>
<evidence type="ECO:0000256" key="5">
    <source>
        <dbReference type="HAMAP-Rule" id="MF_03131"/>
    </source>
</evidence>
<sequence>MSVSPKPAHDKYLLALNCGSSSLKLKLFALCLQEAPSQRRPRRLSSTSSLSGVPHPASTDLPPDVELLIAGVVSLKGEEGHRTATLKWSRLPTGSTLSQQDKIMLQEANISSTKFLEEVTDQLAKVIENQASAAPVGRASSVDLRKNIHFITHRVVHGANLVQPLVIAHDSNADAHLRKLEDLETLAPLHNIVSTMVIKSCLRLLPKATNLCLFDTSFHATIPEEIRTYPVWQPKAAELPGGLELRKWGFHGLSYSSVLRQVSAFLERPASALNIIVAHLGSGASICAIRAGKSLDTTMGLTPLEGLPGSTRSGSVDPALSQHLKPDTARHGGKANESGIATAAAAVSHEGVDLSELGRVTVPTSSGEGAVKIPWAEWELNSKSGWLAVAGTRDFAEIVARKEGKVECSDEERRAAKLAFDIFVDRIISYLGAYSLKLAAYGAGHLDAIVFSGGIGEHSTELRLALAAKLEHTALALRSADGGHYGSDKVGGVCRILGPAMRFSSEEGSGSSPRPGHITPGSPLAHSTPGSPRLQSAPFAGRWGVPWLVCETDEEVECVRLAMPTIRASWASRKTSEEEVVI</sequence>
<proteinExistence type="inferred from homology"/>
<gene>
    <name evidence="7" type="ORF">OC846_002083</name>
</gene>
<comment type="similarity">
    <text evidence="5">Belongs to the acetokinase family.</text>
</comment>
<comment type="catalytic activity">
    <reaction evidence="5">
        <text>acetate + ATP = acetyl phosphate + ADP</text>
        <dbReference type="Rhea" id="RHEA:11352"/>
        <dbReference type="ChEBI" id="CHEBI:22191"/>
        <dbReference type="ChEBI" id="CHEBI:30089"/>
        <dbReference type="ChEBI" id="CHEBI:30616"/>
        <dbReference type="ChEBI" id="CHEBI:456216"/>
        <dbReference type="EC" id="2.7.2.1"/>
    </reaction>
</comment>
<feature type="site" description="Transition state stabilizer" evidence="5">
    <location>
        <position position="312"/>
    </location>
</feature>
<dbReference type="GO" id="GO:0005524">
    <property type="term" value="F:ATP binding"/>
    <property type="evidence" value="ECO:0007669"/>
    <property type="project" value="UniProtKB-KW"/>
</dbReference>
<dbReference type="Gene3D" id="3.30.420.40">
    <property type="match status" value="2"/>
</dbReference>
<keyword evidence="8" id="KW-1185">Reference proteome</keyword>
<keyword evidence="5" id="KW-0460">Magnesium</keyword>
<dbReference type="SUPFAM" id="SSF53067">
    <property type="entry name" value="Actin-like ATPase domain"/>
    <property type="match status" value="3"/>
</dbReference>
<keyword evidence="2 5" id="KW-0547">Nucleotide-binding</keyword>
<organism evidence="7 8">
    <name type="scientific">Tilletia horrida</name>
    <dbReference type="NCBI Taxonomy" id="155126"/>
    <lineage>
        <taxon>Eukaryota</taxon>
        <taxon>Fungi</taxon>
        <taxon>Dikarya</taxon>
        <taxon>Basidiomycota</taxon>
        <taxon>Ustilaginomycotina</taxon>
        <taxon>Exobasidiomycetes</taxon>
        <taxon>Tilletiales</taxon>
        <taxon>Tilletiaceae</taxon>
        <taxon>Tilletia</taxon>
    </lineage>
</organism>
<dbReference type="PANTHER" id="PTHR21060">
    <property type="entry name" value="ACETATE KINASE"/>
    <property type="match status" value="1"/>
</dbReference>
<dbReference type="PROSITE" id="PS01075">
    <property type="entry name" value="ACETATE_KINASE_1"/>
    <property type="match status" value="1"/>
</dbReference>
<evidence type="ECO:0000256" key="3">
    <source>
        <dbReference type="ARBA" id="ARBA00022777"/>
    </source>
</evidence>
<dbReference type="EC" id="2.7.2.1" evidence="5"/>
<name>A0AAN6GRT5_9BASI</name>
<evidence type="ECO:0000256" key="2">
    <source>
        <dbReference type="ARBA" id="ARBA00022741"/>
    </source>
</evidence>
<dbReference type="InterPro" id="IPR004372">
    <property type="entry name" value="Ac/propionate_kinase"/>
</dbReference>
<reference evidence="7" key="1">
    <citation type="journal article" date="2023" name="PhytoFront">
        <title>Draft Genome Resources of Seven Strains of Tilletia horrida, Causal Agent of Kernel Smut of Rice.</title>
        <authorList>
            <person name="Khanal S."/>
            <person name="Antony Babu S."/>
            <person name="Zhou X.G."/>
        </authorList>
    </citation>
    <scope>NUCLEOTIDE SEQUENCE</scope>
    <source>
        <strain evidence="7">TX6</strain>
    </source>
</reference>
<evidence type="ECO:0000313" key="8">
    <source>
        <dbReference type="Proteomes" id="UP001176517"/>
    </source>
</evidence>
<comment type="pathway">
    <text evidence="5">Metabolic intermediate biosynthesis; acetyl-CoA biosynthesis; acetyl-CoA from acetate: step 1/2.</text>
</comment>
<keyword evidence="5" id="KW-0479">Metal-binding</keyword>
<keyword evidence="1 5" id="KW-0808">Transferase</keyword>
<dbReference type="HAMAP" id="MF_00020">
    <property type="entry name" value="Acetate_kinase"/>
    <property type="match status" value="1"/>
</dbReference>
<keyword evidence="3 5" id="KW-0418">Kinase</keyword>
<dbReference type="GO" id="GO:0006085">
    <property type="term" value="P:acetyl-CoA biosynthetic process"/>
    <property type="evidence" value="ECO:0007669"/>
    <property type="project" value="UniProtKB-UniRule"/>
</dbReference>
<dbReference type="PROSITE" id="PS01076">
    <property type="entry name" value="ACETATE_KINASE_2"/>
    <property type="match status" value="1"/>
</dbReference>
<feature type="site" description="Transition state stabilizer" evidence="5">
    <location>
        <position position="251"/>
    </location>
</feature>
<dbReference type="Pfam" id="PF00871">
    <property type="entry name" value="Acetate_kinase"/>
    <property type="match status" value="2"/>
</dbReference>
<feature type="binding site" evidence="5">
    <location>
        <position position="17"/>
    </location>
    <ligand>
        <name>Mg(2+)</name>
        <dbReference type="ChEBI" id="CHEBI:18420"/>
    </ligand>
</feature>
<accession>A0AAN6GRT5</accession>
<feature type="binding site" evidence="5">
    <location>
        <begin position="279"/>
        <end position="283"/>
    </location>
    <ligand>
        <name>ATP</name>
        <dbReference type="ChEBI" id="CHEBI:30616"/>
    </ligand>
</feature>
<dbReference type="AlphaFoldDB" id="A0AAN6GRT5"/>
<dbReference type="GO" id="GO:0006083">
    <property type="term" value="P:acetate metabolic process"/>
    <property type="evidence" value="ECO:0007669"/>
    <property type="project" value="TreeGrafter"/>
</dbReference>
<comment type="caution">
    <text evidence="7">The sequence shown here is derived from an EMBL/GenBank/DDBJ whole genome shotgun (WGS) entry which is preliminary data.</text>
</comment>
<dbReference type="InterPro" id="IPR023865">
    <property type="entry name" value="Aliphatic_acid_kinase_CS"/>
</dbReference>
<dbReference type="GO" id="GO:0008776">
    <property type="term" value="F:acetate kinase activity"/>
    <property type="evidence" value="ECO:0007669"/>
    <property type="project" value="UniProtKB-UniRule"/>
</dbReference>
<evidence type="ECO:0000256" key="1">
    <source>
        <dbReference type="ARBA" id="ARBA00022679"/>
    </source>
</evidence>
<dbReference type="EMBL" id="JAPDMZ010000037">
    <property type="protein sequence ID" value="KAK0554511.1"/>
    <property type="molecule type" value="Genomic_DNA"/>
</dbReference>
<feature type="active site" description="Proton donor/acceptor" evidence="5">
    <location>
        <position position="215"/>
    </location>
</feature>
<evidence type="ECO:0000313" key="7">
    <source>
        <dbReference type="EMBL" id="KAK0554511.1"/>
    </source>
</evidence>
<comment type="caution">
    <text evidence="5">Lacks conserved residue(s) required for the propagation of feature annotation.</text>
</comment>
<feature type="binding site" evidence="5">
    <location>
        <begin position="454"/>
        <end position="458"/>
    </location>
    <ligand>
        <name>ATP</name>
        <dbReference type="ChEBI" id="CHEBI:30616"/>
    </ligand>
</feature>
<dbReference type="InterPro" id="IPR043129">
    <property type="entry name" value="ATPase_NBD"/>
</dbReference>
<dbReference type="PANTHER" id="PTHR21060:SF15">
    <property type="entry name" value="ACETATE KINASE-RELATED"/>
    <property type="match status" value="1"/>
</dbReference>
<feature type="region of interest" description="Disordered" evidence="6">
    <location>
        <begin position="504"/>
        <end position="535"/>
    </location>
</feature>
<dbReference type="Proteomes" id="UP001176517">
    <property type="component" value="Unassembled WGS sequence"/>
</dbReference>
<dbReference type="InterPro" id="IPR000890">
    <property type="entry name" value="Aliphatic_acid_kin_short-chain"/>
</dbReference>
<comment type="cofactor">
    <cofactor evidence="5">
        <name>Mg(2+)</name>
        <dbReference type="ChEBI" id="CHEBI:18420"/>
    </cofactor>
</comment>
<evidence type="ECO:0000256" key="4">
    <source>
        <dbReference type="ARBA" id="ARBA00022840"/>
    </source>
</evidence>
<feature type="binding site" evidence="5">
    <location>
        <position position="154"/>
    </location>
    <ligand>
        <name>substrate</name>
    </ligand>
</feature>
<keyword evidence="4 5" id="KW-0067">ATP-binding</keyword>
<dbReference type="GO" id="GO:0000287">
    <property type="term" value="F:magnesium ion binding"/>
    <property type="evidence" value="ECO:0007669"/>
    <property type="project" value="UniProtKB-UniRule"/>
</dbReference>
<feature type="binding site" evidence="5">
    <location>
        <position position="24"/>
    </location>
    <ligand>
        <name>ATP</name>
        <dbReference type="ChEBI" id="CHEBI:30616"/>
    </ligand>
</feature>